<protein>
    <recommendedName>
        <fullName evidence="3">DUF2855 family protein</fullName>
    </recommendedName>
</protein>
<keyword evidence="2" id="KW-1185">Reference proteome</keyword>
<evidence type="ECO:0000313" key="2">
    <source>
        <dbReference type="Proteomes" id="UP000005801"/>
    </source>
</evidence>
<evidence type="ECO:0008006" key="3">
    <source>
        <dbReference type="Google" id="ProtNLM"/>
    </source>
</evidence>
<gene>
    <name evidence="1" type="ORF">PPSIR1_04143</name>
</gene>
<dbReference type="EMBL" id="ABCS01000021">
    <property type="protein sequence ID" value="EDM79299.1"/>
    <property type="molecule type" value="Genomic_DNA"/>
</dbReference>
<organism evidence="1 2">
    <name type="scientific">Plesiocystis pacifica SIR-1</name>
    <dbReference type="NCBI Taxonomy" id="391625"/>
    <lineage>
        <taxon>Bacteria</taxon>
        <taxon>Pseudomonadati</taxon>
        <taxon>Myxococcota</taxon>
        <taxon>Polyangia</taxon>
        <taxon>Nannocystales</taxon>
        <taxon>Nannocystaceae</taxon>
        <taxon>Plesiocystis</taxon>
    </lineage>
</organism>
<dbReference type="OrthoDB" id="8953110at2"/>
<dbReference type="InterPro" id="IPR021276">
    <property type="entry name" value="DUF2855"/>
</dbReference>
<comment type="caution">
    <text evidence="1">The sequence shown here is derived from an EMBL/GenBank/DDBJ whole genome shotgun (WGS) entry which is preliminary data.</text>
</comment>
<sequence length="366" mass="38856">MSRPKLYLEVDRKDPRRTRVVEEPDAALAAGHARLEIERVALTANTATYALLGDRLGYWDFYPCPAPWGRVPAIGWARVVESAAPEVAAGGLYFGWFPMASAIDLQVAPAPQGLIDTGAHRSEHAPIYRSFTLSERDPVYQPGADAEDRHALLRAAFTTGMLIDAFFAGRSDCGARQIVVLSASSKTAIAFAHEAARRSAATLVGLTSARNLEFVRGLGCYAEVSTYEAIESLAAQSSVIVDMAGNAALLDRVHGHLGDHIAHSMRVGASHFGAQSAQPPSAGPAPELFFAPTQSQAMLAALGPEAFMARMRAGLAAFVEHSAGWLELERSQGPAAMERVWQDTLAGRVSPATGQIVSLASSPAPG</sequence>
<dbReference type="Proteomes" id="UP000005801">
    <property type="component" value="Unassembled WGS sequence"/>
</dbReference>
<dbReference type="Pfam" id="PF11017">
    <property type="entry name" value="DUF2855"/>
    <property type="match status" value="1"/>
</dbReference>
<proteinExistence type="predicted"/>
<dbReference type="eggNOG" id="COG2130">
    <property type="taxonomic scope" value="Bacteria"/>
</dbReference>
<name>A6G4I7_9BACT</name>
<dbReference type="RefSeq" id="WP_006971636.1">
    <property type="nucleotide sequence ID" value="NZ_ABCS01000021.1"/>
</dbReference>
<dbReference type="STRING" id="391625.PPSIR1_04143"/>
<dbReference type="AlphaFoldDB" id="A6G4I7"/>
<evidence type="ECO:0000313" key="1">
    <source>
        <dbReference type="EMBL" id="EDM79299.1"/>
    </source>
</evidence>
<reference evidence="1 2" key="1">
    <citation type="submission" date="2007-06" db="EMBL/GenBank/DDBJ databases">
        <authorList>
            <person name="Shimkets L."/>
            <person name="Ferriera S."/>
            <person name="Johnson J."/>
            <person name="Kravitz S."/>
            <person name="Beeson K."/>
            <person name="Sutton G."/>
            <person name="Rogers Y.-H."/>
            <person name="Friedman R."/>
            <person name="Frazier M."/>
            <person name="Venter J.C."/>
        </authorList>
    </citation>
    <scope>NUCLEOTIDE SEQUENCE [LARGE SCALE GENOMIC DNA]</scope>
    <source>
        <strain evidence="1 2">SIR-1</strain>
    </source>
</reference>
<accession>A6G4I7</accession>